<dbReference type="AlphaFoldDB" id="A0A183BCU5"/>
<protein>
    <submittedName>
        <fullName evidence="3">NR LBD domain-containing protein</fullName>
    </submittedName>
</protein>
<reference evidence="1 2" key="2">
    <citation type="submission" date="2018-11" db="EMBL/GenBank/DDBJ databases">
        <authorList>
            <consortium name="Pathogen Informatics"/>
        </authorList>
    </citation>
    <scope>NUCLEOTIDE SEQUENCE [LARGE SCALE GENOMIC DNA]</scope>
    <source>
        <strain evidence="1 2">Egypt</strain>
    </source>
</reference>
<dbReference type="WBParaSite" id="ECPE_0001707401-mRNA-1">
    <property type="protein sequence ID" value="ECPE_0001707401-mRNA-1"/>
    <property type="gene ID" value="ECPE_0001707401"/>
</dbReference>
<name>A0A183BCU5_9TREM</name>
<evidence type="ECO:0000313" key="2">
    <source>
        <dbReference type="Proteomes" id="UP000272942"/>
    </source>
</evidence>
<evidence type="ECO:0000313" key="1">
    <source>
        <dbReference type="EMBL" id="VDP94307.1"/>
    </source>
</evidence>
<organism evidence="3">
    <name type="scientific">Echinostoma caproni</name>
    <dbReference type="NCBI Taxonomy" id="27848"/>
    <lineage>
        <taxon>Eukaryota</taxon>
        <taxon>Metazoa</taxon>
        <taxon>Spiralia</taxon>
        <taxon>Lophotrochozoa</taxon>
        <taxon>Platyhelminthes</taxon>
        <taxon>Trematoda</taxon>
        <taxon>Digenea</taxon>
        <taxon>Plagiorchiida</taxon>
        <taxon>Echinostomata</taxon>
        <taxon>Echinostomatoidea</taxon>
        <taxon>Echinostomatidae</taxon>
        <taxon>Echinostoma</taxon>
    </lineage>
</organism>
<sequence>MTCWLVWPFRSDRSPLDKWIIGFICEVFKRTDSDFDRIEMVPSREWKSFMEDQLKLTIQLLVQQNTMDLSVLNVLAFLLLAGNRFARVHRFQLFNGELTKALNFLGCNKSDIYPARKTFLCRISRILQLAVSSLGAFYESHNKCTLRNIQNPSIQLFSQFEDSIPYEKLVERIKVYEWSTLLRWGSRAGDNLRRCWSRWEHCDDEDTSHTPLAMDYEGCFKPVT</sequence>
<evidence type="ECO:0000313" key="3">
    <source>
        <dbReference type="WBParaSite" id="ECPE_0001707401-mRNA-1"/>
    </source>
</evidence>
<dbReference type="EMBL" id="UZAN01067125">
    <property type="protein sequence ID" value="VDP94307.1"/>
    <property type="molecule type" value="Genomic_DNA"/>
</dbReference>
<proteinExistence type="predicted"/>
<gene>
    <name evidence="1" type="ORF">ECPE_LOCUS17030</name>
</gene>
<keyword evidence="2" id="KW-1185">Reference proteome</keyword>
<dbReference type="Proteomes" id="UP000272942">
    <property type="component" value="Unassembled WGS sequence"/>
</dbReference>
<accession>A0A183BCU5</accession>
<reference evidence="3" key="1">
    <citation type="submission" date="2016-06" db="UniProtKB">
        <authorList>
            <consortium name="WormBaseParasite"/>
        </authorList>
    </citation>
    <scope>IDENTIFICATION</scope>
</reference>